<keyword evidence="4" id="KW-1185">Reference proteome</keyword>
<dbReference type="InterPro" id="IPR057727">
    <property type="entry name" value="WCX_dom"/>
</dbReference>
<feature type="domain" description="WCX" evidence="2">
    <location>
        <begin position="258"/>
        <end position="324"/>
    </location>
</feature>
<dbReference type="PANTHER" id="PTHR34580:SF3">
    <property type="entry name" value="PROTEIN PAFB"/>
    <property type="match status" value="1"/>
</dbReference>
<dbReference type="Proteomes" id="UP000028504">
    <property type="component" value="Chromosome"/>
</dbReference>
<name>A0ABM5QMV3_9CORY</name>
<dbReference type="EMBL" id="CP008944">
    <property type="protein sequence ID" value="AIG64137.1"/>
    <property type="molecule type" value="Genomic_DNA"/>
</dbReference>
<reference evidence="3 4" key="1">
    <citation type="submission" date="2014-07" db="EMBL/GenBank/DDBJ databases">
        <title>Complete genome sequence of Corynebacterium atypicum DSM 44849: identifiction of the mycolic acid biosynthesis genes.</title>
        <authorList>
            <person name="Tippelt A."/>
            <person name="Mollmann S."/>
            <person name="Albersmeier A."/>
            <person name="Jaenicke S."/>
            <person name="Ruckert C."/>
            <person name="Tauch A."/>
        </authorList>
    </citation>
    <scope>NUCLEOTIDE SEQUENCE [LARGE SCALE GENOMIC DNA]</scope>
    <source>
        <strain evidence="3 4">R2070</strain>
    </source>
</reference>
<evidence type="ECO:0000259" key="2">
    <source>
        <dbReference type="Pfam" id="PF25583"/>
    </source>
</evidence>
<gene>
    <name evidence="3" type="ORF">CATYP_05285</name>
</gene>
<dbReference type="Pfam" id="PF25583">
    <property type="entry name" value="WCX"/>
    <property type="match status" value="1"/>
</dbReference>
<dbReference type="PANTHER" id="PTHR34580">
    <property type="match status" value="1"/>
</dbReference>
<evidence type="ECO:0000259" key="1">
    <source>
        <dbReference type="Pfam" id="PF13280"/>
    </source>
</evidence>
<dbReference type="PROSITE" id="PS52050">
    <property type="entry name" value="WYL"/>
    <property type="match status" value="1"/>
</dbReference>
<dbReference type="InterPro" id="IPR026881">
    <property type="entry name" value="WYL_dom"/>
</dbReference>
<proteinExistence type="predicted"/>
<dbReference type="InterPro" id="IPR051534">
    <property type="entry name" value="CBASS_pafABC_assoc_protein"/>
</dbReference>
<sequence length="344" mass="37776">MAGGGPSEKTAKEDRDEDLERLINLTFALLDAERTGSGYLDSSWLRAHVAGYGGEDATARKRLNRDLRELARVGVPVEADPGGNGYRIATDRYELPPVVFTPEEITVLGLAGELGRASELGAFARSGWIKLAAAGLNRSLEESPSEFFLAANDLVRVPEKVVRLVLAGVAHGRAITFDYTKDPSSKKERRRMDPWGLVNVHDRIYLAGFDLDRQAPRVFRLLRVHDVHETTQEITHQVGERNLQEMVEKTLAMGRQIVDAQVRLAPGRGAELRERAERVGPDGVAQLTEVDREWLVRTIAGYGADAVVLAPAQVRQDVVRLLRAGRDAAGGVAESEDDADEGDR</sequence>
<protein>
    <recommendedName>
        <fullName evidence="5">WYL domain-containing protein</fullName>
    </recommendedName>
</protein>
<evidence type="ECO:0000313" key="4">
    <source>
        <dbReference type="Proteomes" id="UP000028504"/>
    </source>
</evidence>
<evidence type="ECO:0000313" key="3">
    <source>
        <dbReference type="EMBL" id="AIG64137.1"/>
    </source>
</evidence>
<evidence type="ECO:0008006" key="5">
    <source>
        <dbReference type="Google" id="ProtNLM"/>
    </source>
</evidence>
<dbReference type="Pfam" id="PF13280">
    <property type="entry name" value="WYL"/>
    <property type="match status" value="1"/>
</dbReference>
<organism evidence="3 4">
    <name type="scientific">Corynebacterium atypicum</name>
    <dbReference type="NCBI Taxonomy" id="191610"/>
    <lineage>
        <taxon>Bacteria</taxon>
        <taxon>Bacillati</taxon>
        <taxon>Actinomycetota</taxon>
        <taxon>Actinomycetes</taxon>
        <taxon>Mycobacteriales</taxon>
        <taxon>Corynebacteriaceae</taxon>
        <taxon>Corynebacterium</taxon>
    </lineage>
</organism>
<feature type="domain" description="WYL" evidence="1">
    <location>
        <begin position="161"/>
        <end position="228"/>
    </location>
</feature>
<accession>A0ABM5QMV3</accession>